<accession>A0A4C1SZE7</accession>
<evidence type="ECO:0000313" key="3">
    <source>
        <dbReference type="EMBL" id="GBP07569.1"/>
    </source>
</evidence>
<dbReference type="EMBL" id="BGZK01008236">
    <property type="protein sequence ID" value="GBP07569.1"/>
    <property type="molecule type" value="Genomic_DNA"/>
</dbReference>
<dbReference type="SMART" id="SM00612">
    <property type="entry name" value="Kelch"/>
    <property type="match status" value="3"/>
</dbReference>
<organism evidence="3 4">
    <name type="scientific">Eumeta variegata</name>
    <name type="common">Bagworm moth</name>
    <name type="synonym">Eumeta japonica</name>
    <dbReference type="NCBI Taxonomy" id="151549"/>
    <lineage>
        <taxon>Eukaryota</taxon>
        <taxon>Metazoa</taxon>
        <taxon>Ecdysozoa</taxon>
        <taxon>Arthropoda</taxon>
        <taxon>Hexapoda</taxon>
        <taxon>Insecta</taxon>
        <taxon>Pterygota</taxon>
        <taxon>Neoptera</taxon>
        <taxon>Endopterygota</taxon>
        <taxon>Lepidoptera</taxon>
        <taxon>Glossata</taxon>
        <taxon>Ditrysia</taxon>
        <taxon>Tineoidea</taxon>
        <taxon>Psychidae</taxon>
        <taxon>Oiketicinae</taxon>
        <taxon>Eumeta</taxon>
    </lineage>
</organism>
<dbReference type="OrthoDB" id="45365at2759"/>
<keyword evidence="1" id="KW-0880">Kelch repeat</keyword>
<keyword evidence="4" id="KW-1185">Reference proteome</keyword>
<keyword evidence="2" id="KW-0677">Repeat</keyword>
<protein>
    <submittedName>
        <fullName evidence="3">Influenza virus NS1A-binding protein homolog</fullName>
    </submittedName>
</protein>
<sequence>MAPMSVPRRALGVAVMRGRIYAVGGGNGDDDELASGEVYDPRTDTWTPIAPMRTARYGLVLAALNDKLYAFGGVNQSSIEAYDPEADEWAVVGEMPEQRWAMSVVTYDGAVYVVGGQTSAASLANDVLRYTPERAEWRRLRPLLPGGDGGRTYGAGVAVHGRSLYVVGGLKEGDALINIIRHYNLETVS</sequence>
<dbReference type="SUPFAM" id="SSF117281">
    <property type="entry name" value="Kelch motif"/>
    <property type="match status" value="1"/>
</dbReference>
<evidence type="ECO:0000256" key="1">
    <source>
        <dbReference type="ARBA" id="ARBA00022441"/>
    </source>
</evidence>
<comment type="caution">
    <text evidence="3">The sequence shown here is derived from an EMBL/GenBank/DDBJ whole genome shotgun (WGS) entry which is preliminary data.</text>
</comment>
<dbReference type="InterPro" id="IPR015915">
    <property type="entry name" value="Kelch-typ_b-propeller"/>
</dbReference>
<evidence type="ECO:0000313" key="4">
    <source>
        <dbReference type="Proteomes" id="UP000299102"/>
    </source>
</evidence>
<dbReference type="PANTHER" id="PTHR46344">
    <property type="entry name" value="OS02G0202900 PROTEIN"/>
    <property type="match status" value="1"/>
</dbReference>
<dbReference type="STRING" id="151549.A0A4C1SZE7"/>
<name>A0A4C1SZE7_EUMVA</name>
<gene>
    <name evidence="3" type="primary">Ivns1abp</name>
    <name evidence="3" type="ORF">EVAR_95998_1</name>
</gene>
<dbReference type="InterPro" id="IPR006652">
    <property type="entry name" value="Kelch_1"/>
</dbReference>
<dbReference type="Proteomes" id="UP000299102">
    <property type="component" value="Unassembled WGS sequence"/>
</dbReference>
<reference evidence="3 4" key="1">
    <citation type="journal article" date="2019" name="Commun. Biol.">
        <title>The bagworm genome reveals a unique fibroin gene that provides high tensile strength.</title>
        <authorList>
            <person name="Kono N."/>
            <person name="Nakamura H."/>
            <person name="Ohtoshi R."/>
            <person name="Tomita M."/>
            <person name="Numata K."/>
            <person name="Arakawa K."/>
        </authorList>
    </citation>
    <scope>NUCLEOTIDE SEQUENCE [LARGE SCALE GENOMIC DNA]</scope>
</reference>
<dbReference type="Pfam" id="PF01344">
    <property type="entry name" value="Kelch_1"/>
    <property type="match status" value="3"/>
</dbReference>
<dbReference type="AlphaFoldDB" id="A0A4C1SZE7"/>
<evidence type="ECO:0000256" key="2">
    <source>
        <dbReference type="ARBA" id="ARBA00022737"/>
    </source>
</evidence>
<dbReference type="Gene3D" id="2.120.10.80">
    <property type="entry name" value="Kelch-type beta propeller"/>
    <property type="match status" value="2"/>
</dbReference>
<dbReference type="PANTHER" id="PTHR46344:SF27">
    <property type="entry name" value="KELCH REPEAT SUPERFAMILY PROTEIN"/>
    <property type="match status" value="1"/>
</dbReference>
<proteinExistence type="predicted"/>